<dbReference type="Proteomes" id="UP001597062">
    <property type="component" value="Unassembled WGS sequence"/>
</dbReference>
<name>A0ABW3JMI9_9FLAO</name>
<comment type="caution">
    <text evidence="2">The sequence shown here is derived from an EMBL/GenBank/DDBJ whole genome shotgun (WGS) entry which is preliminary data.</text>
</comment>
<organism evidence="2 3">
    <name type="scientific">Tenacibaculum geojense</name>
    <dbReference type="NCBI Taxonomy" id="915352"/>
    <lineage>
        <taxon>Bacteria</taxon>
        <taxon>Pseudomonadati</taxon>
        <taxon>Bacteroidota</taxon>
        <taxon>Flavobacteriia</taxon>
        <taxon>Flavobacteriales</taxon>
        <taxon>Flavobacteriaceae</taxon>
        <taxon>Tenacibaculum</taxon>
    </lineage>
</organism>
<sequence>MKKILVTLFIGLSSLVINAQEDVETILTSGKWFVESVQEKGQQPEMSADKNDEWIVYHKDGKAEENVFGDVSSSSWSYDNTKKLIKVTGAQTIFYKIIEVTSEKLIVELIEDMNSSDNVMVTYVK</sequence>
<accession>A0ABW3JMI9</accession>
<evidence type="ECO:0000256" key="1">
    <source>
        <dbReference type="SAM" id="SignalP"/>
    </source>
</evidence>
<proteinExistence type="predicted"/>
<gene>
    <name evidence="2" type="ORF">ACFQ1U_00835</name>
</gene>
<evidence type="ECO:0000313" key="2">
    <source>
        <dbReference type="EMBL" id="MFD0991738.1"/>
    </source>
</evidence>
<keyword evidence="3" id="KW-1185">Reference proteome</keyword>
<dbReference type="RefSeq" id="WP_386104320.1">
    <property type="nucleotide sequence ID" value="NZ_JBHTJR010000014.1"/>
</dbReference>
<reference evidence="3" key="1">
    <citation type="journal article" date="2019" name="Int. J. Syst. Evol. Microbiol.">
        <title>The Global Catalogue of Microorganisms (GCM) 10K type strain sequencing project: providing services to taxonomists for standard genome sequencing and annotation.</title>
        <authorList>
            <consortium name="The Broad Institute Genomics Platform"/>
            <consortium name="The Broad Institute Genome Sequencing Center for Infectious Disease"/>
            <person name="Wu L."/>
            <person name="Ma J."/>
        </authorList>
    </citation>
    <scope>NUCLEOTIDE SEQUENCE [LARGE SCALE GENOMIC DNA]</scope>
    <source>
        <strain evidence="3">CCUG 60527</strain>
    </source>
</reference>
<feature type="signal peptide" evidence="1">
    <location>
        <begin position="1"/>
        <end position="19"/>
    </location>
</feature>
<feature type="chain" id="PRO_5047265824" description="Lipocalin-like domain-containing protein" evidence="1">
    <location>
        <begin position="20"/>
        <end position="125"/>
    </location>
</feature>
<protein>
    <recommendedName>
        <fullName evidence="4">Lipocalin-like domain-containing protein</fullName>
    </recommendedName>
</protein>
<evidence type="ECO:0008006" key="4">
    <source>
        <dbReference type="Google" id="ProtNLM"/>
    </source>
</evidence>
<dbReference type="EMBL" id="JBHTJR010000014">
    <property type="protein sequence ID" value="MFD0991738.1"/>
    <property type="molecule type" value="Genomic_DNA"/>
</dbReference>
<keyword evidence="1" id="KW-0732">Signal</keyword>
<evidence type="ECO:0000313" key="3">
    <source>
        <dbReference type="Proteomes" id="UP001597062"/>
    </source>
</evidence>